<sequence>MKKWEGYTLPIFAKIRHLLEINENHTLNSKVNVDFEKIIFFLPKPVVSETNLRNLSKNSTLWDPCVAMELPLKNLVAVMDFANAASR</sequence>
<name>A0ABR0B4C5_9CRUS</name>
<organism evidence="1 2">
    <name type="scientific">Daphnia magna</name>
    <dbReference type="NCBI Taxonomy" id="35525"/>
    <lineage>
        <taxon>Eukaryota</taxon>
        <taxon>Metazoa</taxon>
        <taxon>Ecdysozoa</taxon>
        <taxon>Arthropoda</taxon>
        <taxon>Crustacea</taxon>
        <taxon>Branchiopoda</taxon>
        <taxon>Diplostraca</taxon>
        <taxon>Cladocera</taxon>
        <taxon>Anomopoda</taxon>
        <taxon>Daphniidae</taxon>
        <taxon>Daphnia</taxon>
    </lineage>
</organism>
<keyword evidence="2" id="KW-1185">Reference proteome</keyword>
<reference evidence="1 2" key="1">
    <citation type="journal article" date="2023" name="Nucleic Acids Res.">
        <title>The hologenome of Daphnia magna reveals possible DNA methylation and microbiome-mediated evolution of the host genome.</title>
        <authorList>
            <person name="Chaturvedi A."/>
            <person name="Li X."/>
            <person name="Dhandapani V."/>
            <person name="Marshall H."/>
            <person name="Kissane S."/>
            <person name="Cuenca-Cambronero M."/>
            <person name="Asole G."/>
            <person name="Calvet F."/>
            <person name="Ruiz-Romero M."/>
            <person name="Marangio P."/>
            <person name="Guigo R."/>
            <person name="Rago D."/>
            <person name="Mirbahai L."/>
            <person name="Eastwood N."/>
            <person name="Colbourne J.K."/>
            <person name="Zhou J."/>
            <person name="Mallon E."/>
            <person name="Orsini L."/>
        </authorList>
    </citation>
    <scope>NUCLEOTIDE SEQUENCE [LARGE SCALE GENOMIC DNA]</scope>
    <source>
        <strain evidence="1">LRV0_1</strain>
    </source>
</reference>
<gene>
    <name evidence="1" type="ORF">OUZ56_028569</name>
</gene>
<proteinExistence type="predicted"/>
<comment type="caution">
    <text evidence="1">The sequence shown here is derived from an EMBL/GenBank/DDBJ whole genome shotgun (WGS) entry which is preliminary data.</text>
</comment>
<dbReference type="Proteomes" id="UP001234178">
    <property type="component" value="Unassembled WGS sequence"/>
</dbReference>
<accession>A0ABR0B4C5</accession>
<dbReference type="EMBL" id="JAOYFB010000040">
    <property type="protein sequence ID" value="KAK4036517.1"/>
    <property type="molecule type" value="Genomic_DNA"/>
</dbReference>
<evidence type="ECO:0000313" key="2">
    <source>
        <dbReference type="Proteomes" id="UP001234178"/>
    </source>
</evidence>
<protein>
    <submittedName>
        <fullName evidence="1">Uncharacterized protein</fullName>
    </submittedName>
</protein>
<evidence type="ECO:0000313" key="1">
    <source>
        <dbReference type="EMBL" id="KAK4036517.1"/>
    </source>
</evidence>